<dbReference type="EMBL" id="RCDD01000001">
    <property type="protein sequence ID" value="RLK61991.1"/>
    <property type="molecule type" value="Genomic_DNA"/>
</dbReference>
<feature type="transmembrane region" description="Helical" evidence="1">
    <location>
        <begin position="45"/>
        <end position="66"/>
    </location>
</feature>
<keyword evidence="1" id="KW-1133">Transmembrane helix</keyword>
<keyword evidence="1" id="KW-0812">Transmembrane</keyword>
<feature type="transmembrane region" description="Helical" evidence="1">
    <location>
        <begin position="194"/>
        <end position="212"/>
    </location>
</feature>
<dbReference type="AlphaFoldDB" id="A0A421BCD1"/>
<feature type="transmembrane region" description="Helical" evidence="1">
    <location>
        <begin position="141"/>
        <end position="161"/>
    </location>
</feature>
<sequence length="395" mass="41279">MNPDRLDRGRALLSKVPEVTACFWVVKVLCTTVGESAADFLTVNLGFGLGGTSAVTGILLLVVLAWQFRATRYLPALYWSTVALVSVFGTLVTDNLTDRAGVPLETSTVVFAGLLAATFVAWYAVERTLSIHSVRTPRREAFYWLAILVTFALGTATGDLMAEVLGLGYLTAGPIVAGLIAVIAVGWRAGLHPVLAFWLVYVLTRPLGASLGDYLSQPVELGGLGLGATVTSAIFGVGIVGILVGLSVTKADSTPRAREPETRGGLWQAVAVVAIVLALGTTGYYLRTSALRDAAAAAAVGAPPSARLGDLSSFRVITQDTLDRLDTGDQAGATTRVGDLETAWDQAQGRLKPRDSAAWTDLDGKVDAVLGELRAGSPDQGAEQAALRTLLGALG</sequence>
<protein>
    <submittedName>
        <fullName evidence="2">Putative membrane-anchored protein</fullName>
    </submittedName>
</protein>
<dbReference type="InterPro" id="IPR007136">
    <property type="entry name" value="DUF347"/>
</dbReference>
<evidence type="ECO:0000313" key="3">
    <source>
        <dbReference type="Proteomes" id="UP000282454"/>
    </source>
</evidence>
<feature type="transmembrane region" description="Helical" evidence="1">
    <location>
        <begin position="167"/>
        <end position="187"/>
    </location>
</feature>
<dbReference type="RefSeq" id="WP_121390540.1">
    <property type="nucleotide sequence ID" value="NZ_RCDD01000001.1"/>
</dbReference>
<keyword evidence="3" id="KW-1185">Reference proteome</keyword>
<comment type="caution">
    <text evidence="2">The sequence shown here is derived from an EMBL/GenBank/DDBJ whole genome shotgun (WGS) entry which is preliminary data.</text>
</comment>
<feature type="transmembrane region" description="Helical" evidence="1">
    <location>
        <begin position="73"/>
        <end position="92"/>
    </location>
</feature>
<reference evidence="2 3" key="1">
    <citation type="submission" date="2018-10" db="EMBL/GenBank/DDBJ databases">
        <title>Genomic Encyclopedia of Archaeal and Bacterial Type Strains, Phase II (KMG-II): from individual species to whole genera.</title>
        <authorList>
            <person name="Goeker M."/>
        </authorList>
    </citation>
    <scope>NUCLEOTIDE SEQUENCE [LARGE SCALE GENOMIC DNA]</scope>
    <source>
        <strain evidence="2 3">DSM 45657</strain>
    </source>
</reference>
<name>A0A421BCD1_9PSEU</name>
<feature type="transmembrane region" description="Helical" evidence="1">
    <location>
        <begin position="266"/>
        <end position="286"/>
    </location>
</feature>
<evidence type="ECO:0000313" key="2">
    <source>
        <dbReference type="EMBL" id="RLK61991.1"/>
    </source>
</evidence>
<dbReference type="Proteomes" id="UP000282454">
    <property type="component" value="Unassembled WGS sequence"/>
</dbReference>
<feature type="transmembrane region" description="Helical" evidence="1">
    <location>
        <begin position="224"/>
        <end position="246"/>
    </location>
</feature>
<evidence type="ECO:0000256" key="1">
    <source>
        <dbReference type="SAM" id="Phobius"/>
    </source>
</evidence>
<dbReference type="OrthoDB" id="9794709at2"/>
<gene>
    <name evidence="2" type="ORF">CLV68_2542</name>
</gene>
<dbReference type="Pfam" id="PF03988">
    <property type="entry name" value="DUF347"/>
    <property type="match status" value="4"/>
</dbReference>
<accession>A0A421BCD1</accession>
<organism evidence="2 3">
    <name type="scientific">Actinokineospora cianjurensis</name>
    <dbReference type="NCBI Taxonomy" id="585224"/>
    <lineage>
        <taxon>Bacteria</taxon>
        <taxon>Bacillati</taxon>
        <taxon>Actinomycetota</taxon>
        <taxon>Actinomycetes</taxon>
        <taxon>Pseudonocardiales</taxon>
        <taxon>Pseudonocardiaceae</taxon>
        <taxon>Actinokineospora</taxon>
    </lineage>
</organism>
<proteinExistence type="predicted"/>
<keyword evidence="1" id="KW-0472">Membrane</keyword>
<feature type="transmembrane region" description="Helical" evidence="1">
    <location>
        <begin position="104"/>
        <end position="125"/>
    </location>
</feature>